<proteinExistence type="predicted"/>
<evidence type="ECO:0000256" key="1">
    <source>
        <dbReference type="SAM" id="MobiDB-lite"/>
    </source>
</evidence>
<dbReference type="AlphaFoldDB" id="A0A417XVR0"/>
<keyword evidence="4" id="KW-1185">Reference proteome</keyword>
<dbReference type="OrthoDB" id="3787964at2"/>
<sequence>MRSIGTATLLIVLTVLSVLTGCGSDGGDADDVPTITTRPSTTASSSPTTDLPSVSATETSVSPPIASVTTPTAGSETPTETGPSPEPPTDQPVGPTTYREALQRVAAGAPGQVAARFSTDDDVIYCLLDDAVIGPACELRRGFIKDARICGGAAEGVGRIETFEGKARPVCPTDTIREPGAEVISDDGVVVTNGDGVDCLVETAGVTCVDINADTGFFLAPGEYHVF</sequence>
<protein>
    <submittedName>
        <fullName evidence="3">Uncharacterized protein</fullName>
    </submittedName>
</protein>
<dbReference type="Proteomes" id="UP000283644">
    <property type="component" value="Unassembled WGS sequence"/>
</dbReference>
<comment type="caution">
    <text evidence="3">The sequence shown here is derived from an EMBL/GenBank/DDBJ whole genome shotgun (WGS) entry which is preliminary data.</text>
</comment>
<dbReference type="RefSeq" id="WP_118927860.1">
    <property type="nucleotide sequence ID" value="NZ_QXGH01000032.1"/>
</dbReference>
<feature type="region of interest" description="Disordered" evidence="1">
    <location>
        <begin position="24"/>
        <end position="95"/>
    </location>
</feature>
<keyword evidence="2" id="KW-0732">Signal</keyword>
<dbReference type="PROSITE" id="PS51257">
    <property type="entry name" value="PROKAR_LIPOPROTEIN"/>
    <property type="match status" value="1"/>
</dbReference>
<evidence type="ECO:0000313" key="4">
    <source>
        <dbReference type="Proteomes" id="UP000283644"/>
    </source>
</evidence>
<dbReference type="EMBL" id="QXGH01000032">
    <property type="protein sequence ID" value="RHW24436.1"/>
    <property type="molecule type" value="Genomic_DNA"/>
</dbReference>
<feature type="compositionally biased region" description="Low complexity" evidence="1">
    <location>
        <begin position="74"/>
        <end position="83"/>
    </location>
</feature>
<evidence type="ECO:0000256" key="2">
    <source>
        <dbReference type="SAM" id="SignalP"/>
    </source>
</evidence>
<feature type="compositionally biased region" description="Polar residues" evidence="1">
    <location>
        <begin position="54"/>
        <end position="73"/>
    </location>
</feature>
<organism evidence="3 4">
    <name type="scientific">Nocardioides immobilis</name>
    <dbReference type="NCBI Taxonomy" id="2049295"/>
    <lineage>
        <taxon>Bacteria</taxon>
        <taxon>Bacillati</taxon>
        <taxon>Actinomycetota</taxon>
        <taxon>Actinomycetes</taxon>
        <taxon>Propionibacteriales</taxon>
        <taxon>Nocardioidaceae</taxon>
        <taxon>Nocardioides</taxon>
    </lineage>
</organism>
<name>A0A417XVR0_9ACTN</name>
<reference evidence="3 4" key="1">
    <citation type="submission" date="2018-09" db="EMBL/GenBank/DDBJ databases">
        <title>Genome sequencing of Nocardioides immobilis CCTCC AB 2017083 for comparison to Nocardioides silvaticus.</title>
        <authorList>
            <person name="Li C."/>
            <person name="Wang G."/>
        </authorList>
    </citation>
    <scope>NUCLEOTIDE SEQUENCE [LARGE SCALE GENOMIC DNA]</scope>
    <source>
        <strain evidence="3 4">CCTCC AB 2017083</strain>
    </source>
</reference>
<feature type="chain" id="PRO_5039641109" evidence="2">
    <location>
        <begin position="21"/>
        <end position="227"/>
    </location>
</feature>
<accession>A0A417XVR0</accession>
<feature type="compositionally biased region" description="Low complexity" evidence="1">
    <location>
        <begin position="33"/>
        <end position="53"/>
    </location>
</feature>
<gene>
    <name evidence="3" type="ORF">D0Z08_24255</name>
</gene>
<evidence type="ECO:0000313" key="3">
    <source>
        <dbReference type="EMBL" id="RHW24436.1"/>
    </source>
</evidence>
<feature type="signal peptide" evidence="2">
    <location>
        <begin position="1"/>
        <end position="20"/>
    </location>
</feature>